<evidence type="ECO:0000256" key="7">
    <source>
        <dbReference type="ARBA" id="ARBA00023010"/>
    </source>
</evidence>
<dbReference type="InterPro" id="IPR018448">
    <property type="entry name" value="TatB"/>
</dbReference>
<dbReference type="Pfam" id="PF02416">
    <property type="entry name" value="TatA_B_E"/>
    <property type="match status" value="1"/>
</dbReference>
<evidence type="ECO:0000256" key="8">
    <source>
        <dbReference type="ARBA" id="ARBA00023136"/>
    </source>
</evidence>
<dbReference type="RefSeq" id="WP_089275885.1">
    <property type="nucleotide sequence ID" value="NZ_FZON01000001.1"/>
</dbReference>
<dbReference type="AlphaFoldDB" id="A0A239AU91"/>
<comment type="function">
    <text evidence="9">Part of the twin-arginine translocation (Tat) system that transports large folded proteins containing a characteristic twin-arginine motif in their signal peptide across membranes. Together with TatC, TatB is part of a receptor directly interacting with Tat signal peptides. TatB may form an oligomeric binding site that transiently accommodates folded Tat precursor proteins before their translocation.</text>
</comment>
<comment type="subcellular location">
    <subcellularLocation>
        <location evidence="9">Cell membrane</location>
        <topology evidence="9">Single-pass membrane protein</topology>
    </subcellularLocation>
    <subcellularLocation>
        <location evidence="1">Membrane</location>
        <topology evidence="1">Single-pass membrane protein</topology>
    </subcellularLocation>
</comment>
<reference evidence="12 13" key="1">
    <citation type="submission" date="2017-06" db="EMBL/GenBank/DDBJ databases">
        <authorList>
            <person name="Kim H.J."/>
            <person name="Triplett B.A."/>
        </authorList>
    </citation>
    <scope>NUCLEOTIDE SEQUENCE [LARGE SCALE GENOMIC DNA]</scope>
    <source>
        <strain evidence="12 13">DSM 11445</strain>
    </source>
</reference>
<dbReference type="HAMAP" id="MF_00237">
    <property type="entry name" value="TatB"/>
    <property type="match status" value="1"/>
</dbReference>
<gene>
    <name evidence="9" type="primary">tatB</name>
    <name evidence="12" type="ORF">SAMN04488078_1001130</name>
</gene>
<dbReference type="GO" id="GO:0033281">
    <property type="term" value="C:TAT protein transport complex"/>
    <property type="evidence" value="ECO:0007669"/>
    <property type="project" value="UniProtKB-UniRule"/>
</dbReference>
<feature type="compositionally biased region" description="Low complexity" evidence="10">
    <location>
        <begin position="149"/>
        <end position="169"/>
    </location>
</feature>
<dbReference type="EMBL" id="FZON01000001">
    <property type="protein sequence ID" value="SNR99120.1"/>
    <property type="molecule type" value="Genomic_DNA"/>
</dbReference>
<evidence type="ECO:0000256" key="10">
    <source>
        <dbReference type="SAM" id="MobiDB-lite"/>
    </source>
</evidence>
<keyword evidence="7 9" id="KW-0811">Translocation</keyword>
<name>A0A239AU91_9RHOB</name>
<dbReference type="PANTHER" id="PTHR33162">
    <property type="entry name" value="SEC-INDEPENDENT PROTEIN TRANSLOCASE PROTEIN TATA, CHLOROPLASTIC"/>
    <property type="match status" value="1"/>
</dbReference>
<dbReference type="PANTHER" id="PTHR33162:SF1">
    <property type="entry name" value="SEC-INDEPENDENT PROTEIN TRANSLOCASE PROTEIN TATA, CHLOROPLASTIC"/>
    <property type="match status" value="1"/>
</dbReference>
<keyword evidence="8 9" id="KW-0472">Membrane</keyword>
<evidence type="ECO:0000313" key="13">
    <source>
        <dbReference type="Proteomes" id="UP000198440"/>
    </source>
</evidence>
<protein>
    <recommendedName>
        <fullName evidence="9">Sec-independent protein translocase protein TatB</fullName>
    </recommendedName>
</protein>
<dbReference type="Proteomes" id="UP000198440">
    <property type="component" value="Unassembled WGS sequence"/>
</dbReference>
<evidence type="ECO:0000256" key="6">
    <source>
        <dbReference type="ARBA" id="ARBA00022989"/>
    </source>
</evidence>
<dbReference type="Gene3D" id="1.20.5.3310">
    <property type="match status" value="1"/>
</dbReference>
<feature type="transmembrane region" description="Helical" evidence="11">
    <location>
        <begin position="6"/>
        <end position="29"/>
    </location>
</feature>
<keyword evidence="6 9" id="KW-1133">Transmembrane helix</keyword>
<accession>A0A239AU91</accession>
<comment type="subunit">
    <text evidence="9">The Tat system comprises two distinct complexes: a TatABC complex, containing multiple copies of TatA, TatB and TatC subunits, and a separate TatA complex, containing only TatA subunits. Substrates initially bind to the TatABC complex, which probably triggers association of the separate TatA complex to form the active translocon.</text>
</comment>
<feature type="region of interest" description="Disordered" evidence="10">
    <location>
        <begin position="70"/>
        <end position="169"/>
    </location>
</feature>
<evidence type="ECO:0000256" key="1">
    <source>
        <dbReference type="ARBA" id="ARBA00004167"/>
    </source>
</evidence>
<evidence type="ECO:0000256" key="11">
    <source>
        <dbReference type="SAM" id="Phobius"/>
    </source>
</evidence>
<feature type="compositionally biased region" description="Basic and acidic residues" evidence="10">
    <location>
        <begin position="117"/>
        <end position="135"/>
    </location>
</feature>
<evidence type="ECO:0000256" key="5">
    <source>
        <dbReference type="ARBA" id="ARBA00022927"/>
    </source>
</evidence>
<feature type="compositionally biased region" description="Basic and acidic residues" evidence="10">
    <location>
        <begin position="95"/>
        <end position="111"/>
    </location>
</feature>
<keyword evidence="4 9" id="KW-0812">Transmembrane</keyword>
<evidence type="ECO:0000256" key="4">
    <source>
        <dbReference type="ARBA" id="ARBA00022692"/>
    </source>
</evidence>
<dbReference type="GO" id="GO:0043953">
    <property type="term" value="P:protein transport by the Tat complex"/>
    <property type="evidence" value="ECO:0007669"/>
    <property type="project" value="UniProtKB-UniRule"/>
</dbReference>
<evidence type="ECO:0000256" key="2">
    <source>
        <dbReference type="ARBA" id="ARBA00022448"/>
    </source>
</evidence>
<comment type="similarity">
    <text evidence="9">Belongs to the TatB family.</text>
</comment>
<sequence>MFDLGFAELLVIGIVALIVVGPKDLPVLFRNVGRFMGKARGMAREFSRAMNEAADDAGVKDIAKTFKSATNPVSSAMDGVKDAAKSMTNLDPDSETGKLAKEREDARKKIEAGAARKAAERKAREAQEALRKADELEASMHAPPEDAAPKPAADAPAAEGPAAEGNDKA</sequence>
<evidence type="ECO:0000256" key="9">
    <source>
        <dbReference type="HAMAP-Rule" id="MF_00237"/>
    </source>
</evidence>
<evidence type="ECO:0000256" key="3">
    <source>
        <dbReference type="ARBA" id="ARBA00022475"/>
    </source>
</evidence>
<dbReference type="InterPro" id="IPR003369">
    <property type="entry name" value="TatA/B/E"/>
</dbReference>
<proteinExistence type="inferred from homology"/>
<dbReference type="NCBIfam" id="TIGR01410">
    <property type="entry name" value="tatB"/>
    <property type="match status" value="1"/>
</dbReference>
<dbReference type="OrthoDB" id="7206969at2"/>
<dbReference type="PRINTS" id="PR01506">
    <property type="entry name" value="TATBPROTEIN"/>
</dbReference>
<evidence type="ECO:0000313" key="12">
    <source>
        <dbReference type="EMBL" id="SNR99120.1"/>
    </source>
</evidence>
<keyword evidence="3 9" id="KW-1003">Cell membrane</keyword>
<keyword evidence="5 9" id="KW-0653">Protein transport</keyword>
<organism evidence="12 13">
    <name type="scientific">Antarctobacter heliothermus</name>
    <dbReference type="NCBI Taxonomy" id="74033"/>
    <lineage>
        <taxon>Bacteria</taxon>
        <taxon>Pseudomonadati</taxon>
        <taxon>Pseudomonadota</taxon>
        <taxon>Alphaproteobacteria</taxon>
        <taxon>Rhodobacterales</taxon>
        <taxon>Roseobacteraceae</taxon>
        <taxon>Antarctobacter</taxon>
    </lineage>
</organism>
<keyword evidence="2 9" id="KW-0813">Transport</keyword>
<dbReference type="GO" id="GO:0008320">
    <property type="term" value="F:protein transmembrane transporter activity"/>
    <property type="evidence" value="ECO:0007669"/>
    <property type="project" value="UniProtKB-UniRule"/>
</dbReference>